<feature type="compositionally biased region" description="Basic and acidic residues" evidence="1">
    <location>
        <begin position="52"/>
        <end position="69"/>
    </location>
</feature>
<proteinExistence type="predicted"/>
<dbReference type="AlphaFoldDB" id="A0A426ZI30"/>
<feature type="region of interest" description="Disordered" evidence="1">
    <location>
        <begin position="45"/>
        <end position="102"/>
    </location>
</feature>
<sequence length="166" mass="18551">MLTWPSRHRALGQLAGRRGKSVWRRYEGVSGRTADLTHIRSTPLTCRRTSHRKDDGHGGEVRRHADLRGRTRGTHPSGRTLTPSRDDRGRASSQRPEPTVLTQRIRRQVESTGQAPDLTLTFFTLEGGPLPQERPFGNSGAEHHPEPNHLQPTGEATVAMPTSNRF</sequence>
<comment type="caution">
    <text evidence="2">The sequence shown here is derived from an EMBL/GenBank/DDBJ whole genome shotgun (WGS) entry which is preliminary data.</text>
</comment>
<evidence type="ECO:0000256" key="1">
    <source>
        <dbReference type="SAM" id="MobiDB-lite"/>
    </source>
</evidence>
<evidence type="ECO:0000313" key="3">
    <source>
        <dbReference type="Proteomes" id="UP000287651"/>
    </source>
</evidence>
<gene>
    <name evidence="2" type="ORF">B296_00034616</name>
</gene>
<reference evidence="2 3" key="1">
    <citation type="journal article" date="2014" name="Agronomy (Basel)">
        <title>A Draft Genome Sequence for Ensete ventricosum, the Drought-Tolerant Tree Against Hunger.</title>
        <authorList>
            <person name="Harrison J."/>
            <person name="Moore K.A."/>
            <person name="Paszkiewicz K."/>
            <person name="Jones T."/>
            <person name="Grant M."/>
            <person name="Ambacheew D."/>
            <person name="Muzemil S."/>
            <person name="Studholme D.J."/>
        </authorList>
    </citation>
    <scope>NUCLEOTIDE SEQUENCE [LARGE SCALE GENOMIC DNA]</scope>
</reference>
<protein>
    <submittedName>
        <fullName evidence="2">Uncharacterized protein</fullName>
    </submittedName>
</protein>
<dbReference type="EMBL" id="AMZH03006516">
    <property type="protein sequence ID" value="RRT63630.1"/>
    <property type="molecule type" value="Genomic_DNA"/>
</dbReference>
<organism evidence="2 3">
    <name type="scientific">Ensete ventricosum</name>
    <name type="common">Abyssinian banana</name>
    <name type="synonym">Musa ensete</name>
    <dbReference type="NCBI Taxonomy" id="4639"/>
    <lineage>
        <taxon>Eukaryota</taxon>
        <taxon>Viridiplantae</taxon>
        <taxon>Streptophyta</taxon>
        <taxon>Embryophyta</taxon>
        <taxon>Tracheophyta</taxon>
        <taxon>Spermatophyta</taxon>
        <taxon>Magnoliopsida</taxon>
        <taxon>Liliopsida</taxon>
        <taxon>Zingiberales</taxon>
        <taxon>Musaceae</taxon>
        <taxon>Ensete</taxon>
    </lineage>
</organism>
<feature type="compositionally biased region" description="Polar residues" evidence="1">
    <location>
        <begin position="91"/>
        <end position="102"/>
    </location>
</feature>
<evidence type="ECO:0000313" key="2">
    <source>
        <dbReference type="EMBL" id="RRT63630.1"/>
    </source>
</evidence>
<accession>A0A426ZI30</accession>
<dbReference type="Proteomes" id="UP000287651">
    <property type="component" value="Unassembled WGS sequence"/>
</dbReference>
<name>A0A426ZI30_ENSVE</name>
<feature type="region of interest" description="Disordered" evidence="1">
    <location>
        <begin position="128"/>
        <end position="166"/>
    </location>
</feature>